<organism evidence="2 3">
    <name type="scientific">Nannocystis radixulma</name>
    <dbReference type="NCBI Taxonomy" id="2995305"/>
    <lineage>
        <taxon>Bacteria</taxon>
        <taxon>Pseudomonadati</taxon>
        <taxon>Myxococcota</taxon>
        <taxon>Polyangia</taxon>
        <taxon>Nannocystales</taxon>
        <taxon>Nannocystaceae</taxon>
        <taxon>Nannocystis</taxon>
    </lineage>
</organism>
<proteinExistence type="predicted"/>
<name>A0ABT5BRA3_9BACT</name>
<evidence type="ECO:0000256" key="1">
    <source>
        <dbReference type="SAM" id="MobiDB-lite"/>
    </source>
</evidence>
<comment type="caution">
    <text evidence="2">The sequence shown here is derived from an EMBL/GenBank/DDBJ whole genome shotgun (WGS) entry which is preliminary data.</text>
</comment>
<evidence type="ECO:0000313" key="2">
    <source>
        <dbReference type="EMBL" id="MDC0676079.1"/>
    </source>
</evidence>
<dbReference type="RefSeq" id="WP_272011779.1">
    <property type="nucleotide sequence ID" value="NZ_JAQNDN010000029.1"/>
</dbReference>
<accession>A0ABT5BRA3</accession>
<keyword evidence="3" id="KW-1185">Reference proteome</keyword>
<dbReference type="EMBL" id="JAQNDN010000029">
    <property type="protein sequence ID" value="MDC0676079.1"/>
    <property type="molecule type" value="Genomic_DNA"/>
</dbReference>
<dbReference type="Proteomes" id="UP001217838">
    <property type="component" value="Unassembled WGS sequence"/>
</dbReference>
<protein>
    <submittedName>
        <fullName evidence="2">Uncharacterized protein</fullName>
    </submittedName>
</protein>
<evidence type="ECO:0000313" key="3">
    <source>
        <dbReference type="Proteomes" id="UP001217838"/>
    </source>
</evidence>
<sequence>MSTIVLALDTARERGRSERGTYMPRDEIDPHEMPEIHGGLGNDLEDPS</sequence>
<feature type="compositionally biased region" description="Basic and acidic residues" evidence="1">
    <location>
        <begin position="10"/>
        <end position="35"/>
    </location>
</feature>
<gene>
    <name evidence="2" type="ORF">POL58_50575</name>
</gene>
<reference evidence="2 3" key="1">
    <citation type="submission" date="2022-11" db="EMBL/GenBank/DDBJ databases">
        <title>Minimal conservation of predation-associated metabolite biosynthetic gene clusters underscores biosynthetic potential of Myxococcota including descriptions for ten novel species: Archangium lansinium sp. nov., Myxococcus landrumus sp. nov., Nannocystis bai.</title>
        <authorList>
            <person name="Ahearne A."/>
            <person name="Stevens C."/>
            <person name="Dowd S."/>
        </authorList>
    </citation>
    <scope>NUCLEOTIDE SEQUENCE [LARGE SCALE GENOMIC DNA]</scope>
    <source>
        <strain evidence="2 3">NCELM</strain>
    </source>
</reference>
<feature type="region of interest" description="Disordered" evidence="1">
    <location>
        <begin position="1"/>
        <end position="48"/>
    </location>
</feature>